<dbReference type="GO" id="GO:0032483">
    <property type="term" value="P:regulation of Rab protein signal transduction"/>
    <property type="evidence" value="ECO:0007669"/>
    <property type="project" value="TreeGrafter"/>
</dbReference>
<accession>A0A3P8IP79</accession>
<dbReference type="Pfam" id="PF02141">
    <property type="entry name" value="DENN"/>
    <property type="match status" value="1"/>
</dbReference>
<dbReference type="InterPro" id="IPR001194">
    <property type="entry name" value="cDENN_dom"/>
</dbReference>
<organism evidence="2 3">
    <name type="scientific">Echinostoma caproni</name>
    <dbReference type="NCBI Taxonomy" id="27848"/>
    <lineage>
        <taxon>Eukaryota</taxon>
        <taxon>Metazoa</taxon>
        <taxon>Spiralia</taxon>
        <taxon>Lophotrochozoa</taxon>
        <taxon>Platyhelminthes</taxon>
        <taxon>Trematoda</taxon>
        <taxon>Digenea</taxon>
        <taxon>Plagiorchiida</taxon>
        <taxon>Echinostomata</taxon>
        <taxon>Echinostomatoidea</taxon>
        <taxon>Echinostomatidae</taxon>
        <taxon>Echinostoma</taxon>
    </lineage>
</organism>
<gene>
    <name evidence="2" type="ORF">ECPE_LOCUS17765</name>
</gene>
<dbReference type="InterPro" id="IPR051696">
    <property type="entry name" value="DENN_Domain_GEFs"/>
</dbReference>
<dbReference type="InterPro" id="IPR043153">
    <property type="entry name" value="DENN_C"/>
</dbReference>
<dbReference type="GO" id="GO:0005085">
    <property type="term" value="F:guanyl-nucleotide exchange factor activity"/>
    <property type="evidence" value="ECO:0007669"/>
    <property type="project" value="UniProtKB-ARBA"/>
</dbReference>
<dbReference type="PROSITE" id="PS50211">
    <property type="entry name" value="DENN"/>
    <property type="match status" value="1"/>
</dbReference>
<dbReference type="OrthoDB" id="10266080at2759"/>
<sequence>MGAGDRQTIQPAHCLTIPVTRNCVALLFKHLGIHNVILLFSAILSDQKVLLCSRSLNRLTESCQALTAILYPLKYG</sequence>
<dbReference type="Gene3D" id="3.40.50.11500">
    <property type="match status" value="1"/>
</dbReference>
<evidence type="ECO:0000259" key="1">
    <source>
        <dbReference type="PROSITE" id="PS50211"/>
    </source>
</evidence>
<name>A0A3P8IP79_9TREM</name>
<reference evidence="2 3" key="1">
    <citation type="submission" date="2018-11" db="EMBL/GenBank/DDBJ databases">
        <authorList>
            <consortium name="Pathogen Informatics"/>
        </authorList>
    </citation>
    <scope>NUCLEOTIDE SEQUENCE [LARGE SCALE GENOMIC DNA]</scope>
    <source>
        <strain evidence="2 3">Egypt</strain>
    </source>
</reference>
<evidence type="ECO:0000313" key="3">
    <source>
        <dbReference type="Proteomes" id="UP000272942"/>
    </source>
</evidence>
<dbReference type="InterPro" id="IPR037516">
    <property type="entry name" value="Tripartite_DENN"/>
</dbReference>
<dbReference type="GO" id="GO:0031410">
    <property type="term" value="C:cytoplasmic vesicle"/>
    <property type="evidence" value="ECO:0007669"/>
    <property type="project" value="TreeGrafter"/>
</dbReference>
<proteinExistence type="predicted"/>
<dbReference type="PANTHER" id="PTHR12296:SF16">
    <property type="entry name" value="C-MYC PROMOTER-BINDING PROTEIN"/>
    <property type="match status" value="1"/>
</dbReference>
<evidence type="ECO:0000313" key="2">
    <source>
        <dbReference type="EMBL" id="VDP95074.1"/>
    </source>
</evidence>
<feature type="domain" description="UDENN" evidence="1">
    <location>
        <begin position="1"/>
        <end position="76"/>
    </location>
</feature>
<protein>
    <recommendedName>
        <fullName evidence="1">UDENN domain-containing protein</fullName>
    </recommendedName>
</protein>
<keyword evidence="3" id="KW-1185">Reference proteome</keyword>
<dbReference type="AlphaFoldDB" id="A0A3P8IP79"/>
<dbReference type="EMBL" id="UZAN01071403">
    <property type="protein sequence ID" value="VDP95074.1"/>
    <property type="molecule type" value="Genomic_DNA"/>
</dbReference>
<dbReference type="PANTHER" id="PTHR12296">
    <property type="entry name" value="DENN DOMAIN-CONTAINING PROTEIN 4"/>
    <property type="match status" value="1"/>
</dbReference>
<dbReference type="Proteomes" id="UP000272942">
    <property type="component" value="Unassembled WGS sequence"/>
</dbReference>